<gene>
    <name evidence="1" type="ORF">EV130_102420</name>
</gene>
<protein>
    <submittedName>
        <fullName evidence="1">Uncharacterized protein</fullName>
    </submittedName>
</protein>
<comment type="caution">
    <text evidence="1">The sequence shown here is derived from an EMBL/GenBank/DDBJ whole genome shotgun (WGS) entry which is preliminary data.</text>
</comment>
<dbReference type="Proteomes" id="UP000295547">
    <property type="component" value="Unassembled WGS sequence"/>
</dbReference>
<sequence>MSFFEVLDPLFSTYVLGNAPVKQIATGFD</sequence>
<name>A0A4R3R2L4_9HYPH</name>
<reference evidence="1 2" key="1">
    <citation type="submission" date="2019-03" db="EMBL/GenBank/DDBJ databases">
        <title>Genomic Encyclopedia of Type Strains, Phase IV (KMG-V): Genome sequencing to study the core and pangenomes of soil and plant-associated prokaryotes.</title>
        <authorList>
            <person name="Whitman W."/>
        </authorList>
    </citation>
    <scope>NUCLEOTIDE SEQUENCE [LARGE SCALE GENOMIC DNA]</scope>
    <source>
        <strain evidence="1 2">Gr42</strain>
    </source>
</reference>
<keyword evidence="2" id="KW-1185">Reference proteome</keyword>
<evidence type="ECO:0000313" key="2">
    <source>
        <dbReference type="Proteomes" id="UP000295547"/>
    </source>
</evidence>
<evidence type="ECO:0000313" key="1">
    <source>
        <dbReference type="EMBL" id="TCU29240.1"/>
    </source>
</evidence>
<dbReference type="AlphaFoldDB" id="A0A4R3R2L4"/>
<proteinExistence type="predicted"/>
<accession>A0A4R3R2L4</accession>
<dbReference type="EMBL" id="SMBJ01000002">
    <property type="protein sequence ID" value="TCU29240.1"/>
    <property type="molecule type" value="Genomic_DNA"/>
</dbReference>
<organism evidence="1 2">
    <name type="scientific">Rhizobium azibense</name>
    <dbReference type="NCBI Taxonomy" id="1136135"/>
    <lineage>
        <taxon>Bacteria</taxon>
        <taxon>Pseudomonadati</taxon>
        <taxon>Pseudomonadota</taxon>
        <taxon>Alphaproteobacteria</taxon>
        <taxon>Hyphomicrobiales</taxon>
        <taxon>Rhizobiaceae</taxon>
        <taxon>Rhizobium/Agrobacterium group</taxon>
        <taxon>Rhizobium</taxon>
    </lineage>
</organism>